<dbReference type="PANTHER" id="PTHR10901:SF6">
    <property type="entry name" value="TROPOMODULIN, ISOFORM N"/>
    <property type="match status" value="1"/>
</dbReference>
<comment type="subcellular location">
    <subcellularLocation>
        <location evidence="1">Cytoplasm</location>
        <location evidence="1">Cytoskeleton</location>
    </subcellularLocation>
</comment>
<dbReference type="AlphaFoldDB" id="A0A336MZ46"/>
<gene>
    <name evidence="4" type="primary">CSON008802</name>
</gene>
<protein>
    <submittedName>
        <fullName evidence="4">CSON008802 protein</fullName>
    </submittedName>
</protein>
<dbReference type="GO" id="GO:0030239">
    <property type="term" value="P:myofibril assembly"/>
    <property type="evidence" value="ECO:0007669"/>
    <property type="project" value="TreeGrafter"/>
</dbReference>
<dbReference type="GO" id="GO:0030016">
    <property type="term" value="C:myofibril"/>
    <property type="evidence" value="ECO:0007669"/>
    <property type="project" value="TreeGrafter"/>
</dbReference>
<dbReference type="GO" id="GO:0007015">
    <property type="term" value="P:actin filament organization"/>
    <property type="evidence" value="ECO:0007669"/>
    <property type="project" value="TreeGrafter"/>
</dbReference>
<dbReference type="GO" id="GO:0005523">
    <property type="term" value="F:tropomyosin binding"/>
    <property type="evidence" value="ECO:0007669"/>
    <property type="project" value="InterPro"/>
</dbReference>
<dbReference type="VEuPathDB" id="VectorBase:CSON008802"/>
<dbReference type="SUPFAM" id="SSF52047">
    <property type="entry name" value="RNI-like"/>
    <property type="match status" value="1"/>
</dbReference>
<dbReference type="GO" id="GO:0005856">
    <property type="term" value="C:cytoskeleton"/>
    <property type="evidence" value="ECO:0007669"/>
    <property type="project" value="UniProtKB-SubCell"/>
</dbReference>
<sequence>MNRSTVLGNKIEMEITELVEKNTTLLRLGLHLEYNDCRHRVATHLQRNIDRNGRIMKYPSRVDCKKCESIRS</sequence>
<dbReference type="InterPro" id="IPR004934">
    <property type="entry name" value="TMOD"/>
</dbReference>
<evidence type="ECO:0000256" key="1">
    <source>
        <dbReference type="ARBA" id="ARBA00004245"/>
    </source>
</evidence>
<evidence type="ECO:0000313" key="4">
    <source>
        <dbReference type="EMBL" id="SSX34945.1"/>
    </source>
</evidence>
<keyword evidence="2" id="KW-0963">Cytoplasm</keyword>
<dbReference type="InterPro" id="IPR032675">
    <property type="entry name" value="LRR_dom_sf"/>
</dbReference>
<reference evidence="4" key="1">
    <citation type="submission" date="2018-07" db="EMBL/GenBank/DDBJ databases">
        <authorList>
            <person name="Quirk P.G."/>
            <person name="Krulwich T.A."/>
        </authorList>
    </citation>
    <scope>NUCLEOTIDE SEQUENCE</scope>
</reference>
<dbReference type="GO" id="GO:0051694">
    <property type="term" value="P:pointed-end actin filament capping"/>
    <property type="evidence" value="ECO:0007669"/>
    <property type="project" value="InterPro"/>
</dbReference>
<dbReference type="Gene3D" id="3.80.10.10">
    <property type="entry name" value="Ribonuclease Inhibitor"/>
    <property type="match status" value="1"/>
</dbReference>
<proteinExistence type="predicted"/>
<dbReference type="PANTHER" id="PTHR10901">
    <property type="entry name" value="TROPOMODULIN"/>
    <property type="match status" value="1"/>
</dbReference>
<accession>A0A336MZ46</accession>
<dbReference type="EMBL" id="UFQT01003376">
    <property type="protein sequence ID" value="SSX34945.1"/>
    <property type="molecule type" value="Genomic_DNA"/>
</dbReference>
<name>A0A336MZ46_CULSO</name>
<keyword evidence="3" id="KW-0206">Cytoskeleton</keyword>
<evidence type="ECO:0000256" key="3">
    <source>
        <dbReference type="ARBA" id="ARBA00023212"/>
    </source>
</evidence>
<evidence type="ECO:0000256" key="2">
    <source>
        <dbReference type="ARBA" id="ARBA00022490"/>
    </source>
</evidence>
<organism evidence="4">
    <name type="scientific">Culicoides sonorensis</name>
    <name type="common">Biting midge</name>
    <dbReference type="NCBI Taxonomy" id="179676"/>
    <lineage>
        <taxon>Eukaryota</taxon>
        <taxon>Metazoa</taxon>
        <taxon>Ecdysozoa</taxon>
        <taxon>Arthropoda</taxon>
        <taxon>Hexapoda</taxon>
        <taxon>Insecta</taxon>
        <taxon>Pterygota</taxon>
        <taxon>Neoptera</taxon>
        <taxon>Endopterygota</taxon>
        <taxon>Diptera</taxon>
        <taxon>Nematocera</taxon>
        <taxon>Chironomoidea</taxon>
        <taxon>Ceratopogonidae</taxon>
        <taxon>Ceratopogoninae</taxon>
        <taxon>Culicoides</taxon>
        <taxon>Monoculicoides</taxon>
    </lineage>
</organism>